<dbReference type="EMBL" id="LS483412">
    <property type="protein sequence ID" value="SQG90824.1"/>
    <property type="molecule type" value="Genomic_DNA"/>
</dbReference>
<protein>
    <submittedName>
        <fullName evidence="1">Uncharacterized protein</fullName>
    </submittedName>
</protein>
<evidence type="ECO:0000313" key="2">
    <source>
        <dbReference type="Proteomes" id="UP000249566"/>
    </source>
</evidence>
<sequence>MHQFTIEVIMFFKRSNPHVTPQDLQKVIQNLNAQRELTERQLKEGSISQKTGQEEMQRLSSLIGAYQNNLMAALDDQQHTNCPK</sequence>
<accession>A0AAX2IXG2</accession>
<name>A0AAX2IXG2_LEGPN</name>
<organism evidence="1 2">
    <name type="scientific">Legionella pneumophila subsp. pascullei</name>
    <dbReference type="NCBI Taxonomy" id="91890"/>
    <lineage>
        <taxon>Bacteria</taxon>
        <taxon>Pseudomonadati</taxon>
        <taxon>Pseudomonadota</taxon>
        <taxon>Gammaproteobacteria</taxon>
        <taxon>Legionellales</taxon>
        <taxon>Legionellaceae</taxon>
        <taxon>Legionella</taxon>
    </lineage>
</organism>
<evidence type="ECO:0000313" key="1">
    <source>
        <dbReference type="EMBL" id="SQG90824.1"/>
    </source>
</evidence>
<proteinExistence type="predicted"/>
<dbReference type="Proteomes" id="UP000249566">
    <property type="component" value="Chromosome 1"/>
</dbReference>
<dbReference type="AlphaFoldDB" id="A0AAX2IXG2"/>
<gene>
    <name evidence="1" type="ORF">NCTC12272_02029</name>
</gene>
<reference evidence="1 2" key="1">
    <citation type="submission" date="2018-06" db="EMBL/GenBank/DDBJ databases">
        <authorList>
            <consortium name="Pathogen Informatics"/>
            <person name="Doyle S."/>
        </authorList>
    </citation>
    <scope>NUCLEOTIDE SEQUENCE [LARGE SCALE GENOMIC DNA]</scope>
    <source>
        <strain evidence="1 2">NCTC12272</strain>
    </source>
</reference>